<gene>
    <name evidence="2" type="ORF">Fmac_001452</name>
</gene>
<organism evidence="2 3">
    <name type="scientific">Flemingia macrophylla</name>
    <dbReference type="NCBI Taxonomy" id="520843"/>
    <lineage>
        <taxon>Eukaryota</taxon>
        <taxon>Viridiplantae</taxon>
        <taxon>Streptophyta</taxon>
        <taxon>Embryophyta</taxon>
        <taxon>Tracheophyta</taxon>
        <taxon>Spermatophyta</taxon>
        <taxon>Magnoliopsida</taxon>
        <taxon>eudicotyledons</taxon>
        <taxon>Gunneridae</taxon>
        <taxon>Pentapetalae</taxon>
        <taxon>rosids</taxon>
        <taxon>fabids</taxon>
        <taxon>Fabales</taxon>
        <taxon>Fabaceae</taxon>
        <taxon>Papilionoideae</taxon>
        <taxon>50 kb inversion clade</taxon>
        <taxon>NPAAA clade</taxon>
        <taxon>indigoferoid/millettioid clade</taxon>
        <taxon>Phaseoleae</taxon>
        <taxon>Flemingia</taxon>
    </lineage>
</organism>
<feature type="compositionally biased region" description="Basic residues" evidence="1">
    <location>
        <begin position="38"/>
        <end position="51"/>
    </location>
</feature>
<evidence type="ECO:0000313" key="3">
    <source>
        <dbReference type="Proteomes" id="UP001603857"/>
    </source>
</evidence>
<accession>A0ABD1NH51</accession>
<evidence type="ECO:0000256" key="1">
    <source>
        <dbReference type="SAM" id="MobiDB-lite"/>
    </source>
</evidence>
<feature type="compositionally biased region" description="Low complexity" evidence="1">
    <location>
        <begin position="28"/>
        <end position="37"/>
    </location>
</feature>
<name>A0ABD1NH51_9FABA</name>
<proteinExistence type="predicted"/>
<evidence type="ECO:0000313" key="2">
    <source>
        <dbReference type="EMBL" id="KAL2347452.1"/>
    </source>
</evidence>
<dbReference type="AlphaFoldDB" id="A0ABD1NH51"/>
<reference evidence="2 3" key="1">
    <citation type="submission" date="2024-08" db="EMBL/GenBank/DDBJ databases">
        <title>Insights into the chromosomal genome structure of Flemingia macrophylla.</title>
        <authorList>
            <person name="Ding Y."/>
            <person name="Zhao Y."/>
            <person name="Bi W."/>
            <person name="Wu M."/>
            <person name="Zhao G."/>
            <person name="Gong Y."/>
            <person name="Li W."/>
            <person name="Zhang P."/>
        </authorList>
    </citation>
    <scope>NUCLEOTIDE SEQUENCE [LARGE SCALE GENOMIC DNA]</scope>
    <source>
        <strain evidence="2">DYQJB</strain>
        <tissue evidence="2">Leaf</tissue>
    </source>
</reference>
<dbReference type="EMBL" id="JBGMDY010000001">
    <property type="protein sequence ID" value="KAL2347452.1"/>
    <property type="molecule type" value="Genomic_DNA"/>
</dbReference>
<sequence>MASLKAEKPVGPQSSEHVKKEPKKPIGSTPKAPASKPAPKKTEKRSRPKKKLKLLRQTLSSNYQNFMVKCRKQASSSGLTVAEKANTLMVRGYRWKSLCKVYHFSDSSAAFLRYERREIDFDALSRKFFIHTALLNLDLYKEAWQSLTDTWYKPPVYDWCKDLPPWRPSLPLPWASPVSAVAPEDPSVSTEPSSAPVEAMPISVAPSSAVTPASAQVVTMDVIDQLKSDIDAKFDKLYAFLASSLSPRDPPPS</sequence>
<dbReference type="PANTHER" id="PTHR35831">
    <property type="entry name" value="OS01G0642200 PROTEIN"/>
    <property type="match status" value="1"/>
</dbReference>
<dbReference type="PANTHER" id="PTHR35831:SF2">
    <property type="entry name" value="OS01G0642200 PROTEIN"/>
    <property type="match status" value="1"/>
</dbReference>
<comment type="caution">
    <text evidence="2">The sequence shown here is derived from an EMBL/GenBank/DDBJ whole genome shotgun (WGS) entry which is preliminary data.</text>
</comment>
<protein>
    <submittedName>
        <fullName evidence="2">Uncharacterized protein</fullName>
    </submittedName>
</protein>
<feature type="region of interest" description="Disordered" evidence="1">
    <location>
        <begin position="1"/>
        <end position="51"/>
    </location>
</feature>
<keyword evidence="3" id="KW-1185">Reference proteome</keyword>
<dbReference type="Proteomes" id="UP001603857">
    <property type="component" value="Unassembled WGS sequence"/>
</dbReference>